<evidence type="ECO:0000256" key="1">
    <source>
        <dbReference type="SAM" id="MobiDB-lite"/>
    </source>
</evidence>
<evidence type="ECO:0000313" key="4">
    <source>
        <dbReference type="EMBL" id="MBF8437758.1"/>
    </source>
</evidence>
<dbReference type="InterPro" id="IPR008763">
    <property type="entry name" value="Peptidase_S55"/>
</dbReference>
<evidence type="ECO:0000313" key="5">
    <source>
        <dbReference type="Proteomes" id="UP000621436"/>
    </source>
</evidence>
<comment type="caution">
    <text evidence="4">The sequence shown here is derived from an EMBL/GenBank/DDBJ whole genome shotgun (WGS) entry which is preliminary data.</text>
</comment>
<keyword evidence="5" id="KW-1185">Reference proteome</keyword>
<feature type="chain" id="PRO_5039182849" description="Peptidase S55 domain-containing protein" evidence="2">
    <location>
        <begin position="26"/>
        <end position="631"/>
    </location>
</feature>
<feature type="compositionally biased region" description="Polar residues" evidence="1">
    <location>
        <begin position="612"/>
        <end position="631"/>
    </location>
</feature>
<feature type="signal peptide" evidence="2">
    <location>
        <begin position="1"/>
        <end position="25"/>
    </location>
</feature>
<dbReference type="EMBL" id="JADPIE010000007">
    <property type="protein sequence ID" value="MBF8437758.1"/>
    <property type="molecule type" value="Genomic_DNA"/>
</dbReference>
<feature type="compositionally biased region" description="Acidic residues" evidence="1">
    <location>
        <begin position="557"/>
        <end position="569"/>
    </location>
</feature>
<name>A0A931F9N0_9FIRM</name>
<reference evidence="4" key="1">
    <citation type="submission" date="2020-11" db="EMBL/GenBank/DDBJ databases">
        <title>Halonatronomonas betainensis gen. nov., sp. nov. a novel haloalkaliphilic representative of the family Halanaerobiacae capable of betaine degradation.</title>
        <authorList>
            <person name="Boltyanskaya Y."/>
            <person name="Kevbrin V."/>
            <person name="Detkova E."/>
            <person name="Grouzdev D.S."/>
            <person name="Koziaeva V."/>
            <person name="Zhilina T."/>
        </authorList>
    </citation>
    <scope>NUCLEOTIDE SEQUENCE</scope>
    <source>
        <strain evidence="4">Z-7014</strain>
    </source>
</reference>
<evidence type="ECO:0000256" key="2">
    <source>
        <dbReference type="SAM" id="SignalP"/>
    </source>
</evidence>
<sequence length="631" mass="70947">MFKKRVLLPLIVLLMFFLISLPVASATMPFNDLAPGERGYGRTVFRGTEIEEFEFEIIDLMRNYEPGRNFILVKLEGEKIEETNGVASGMSGSPLYIDDKIIGAIAYGWFQGENRYVLATPIEEMLDILESGEEYEFGDMEELPELKTPIMISGLSGRSLERLESDLDSYMSADFKVIPGGDETDPEDDYYPDLQPGSSVAVQMARGDINLASIGTLTYRNESEILAFGHPFTNRGEVNFFLSQARISQIIPGEQPFKLGSPVRRPLGMIRQDRGAGIGGELDVFPEVVPFSVDVNDLDRGRESNIAVQIINDEQLLTSLVPTIALQSVDTGLDRIGSGLAKTRIEIMGNNIPGLSIERENIFYSRDDIASRSLVELQELIRLINQNSFVDVNLIDINFSVDVEDSIEVALIEKLEIQNEDEIYPGDDLDIKIALRPYRQDSFDFEFTVSLPDDMEPGPTSMSVISGDSFGYYGFGSNDFDFYEEESLSTTAAGFTSFEEQIEAFLDRPQNNDLVLEIYPGFPAAPGFEEEEEPEPDMEEPETEDENDERPGPENQETPEEVPVDEIEEDPLREVIETDYVLEGNLYLDFMIEDPDQESDEEYRDYDGYESFRNSNRATSADTDSFNPGRN</sequence>
<protein>
    <recommendedName>
        <fullName evidence="3">Peptidase S55 domain-containing protein</fullName>
    </recommendedName>
</protein>
<feature type="domain" description="Peptidase S55" evidence="3">
    <location>
        <begin position="1"/>
        <end position="141"/>
    </location>
</feature>
<gene>
    <name evidence="4" type="ORF">I0Q91_11740</name>
</gene>
<dbReference type="PROSITE" id="PS51494">
    <property type="entry name" value="SPOIVB"/>
    <property type="match status" value="1"/>
</dbReference>
<dbReference type="AlphaFoldDB" id="A0A931F9N0"/>
<organism evidence="4 5">
    <name type="scientific">Halonatronomonas betaini</name>
    <dbReference type="NCBI Taxonomy" id="2778430"/>
    <lineage>
        <taxon>Bacteria</taxon>
        <taxon>Bacillati</taxon>
        <taxon>Bacillota</taxon>
        <taxon>Clostridia</taxon>
        <taxon>Halanaerobiales</taxon>
        <taxon>Halarsenatibacteraceae</taxon>
        <taxon>Halonatronomonas</taxon>
    </lineage>
</organism>
<proteinExistence type="predicted"/>
<feature type="region of interest" description="Disordered" evidence="1">
    <location>
        <begin position="592"/>
        <end position="631"/>
    </location>
</feature>
<feature type="compositionally biased region" description="Acidic residues" evidence="1">
    <location>
        <begin position="528"/>
        <end position="548"/>
    </location>
</feature>
<accession>A0A931F9N0</accession>
<dbReference type="Pfam" id="PF05580">
    <property type="entry name" value="Peptidase_S55"/>
    <property type="match status" value="1"/>
</dbReference>
<evidence type="ECO:0000259" key="3">
    <source>
        <dbReference type="PROSITE" id="PS51494"/>
    </source>
</evidence>
<feature type="region of interest" description="Disordered" evidence="1">
    <location>
        <begin position="524"/>
        <end position="576"/>
    </location>
</feature>
<feature type="compositionally biased region" description="Acidic residues" evidence="1">
    <location>
        <begin position="592"/>
        <end position="604"/>
    </location>
</feature>
<dbReference type="Proteomes" id="UP000621436">
    <property type="component" value="Unassembled WGS sequence"/>
</dbReference>
<keyword evidence="2" id="KW-0732">Signal</keyword>
<dbReference type="RefSeq" id="WP_270454766.1">
    <property type="nucleotide sequence ID" value="NZ_JADPIE010000007.1"/>
</dbReference>